<evidence type="ECO:0000313" key="3">
    <source>
        <dbReference type="Proteomes" id="UP001058461"/>
    </source>
</evidence>
<protein>
    <recommendedName>
        <fullName evidence="4">VanZ like protein</fullName>
    </recommendedName>
</protein>
<feature type="transmembrane region" description="Helical" evidence="1">
    <location>
        <begin position="93"/>
        <end position="111"/>
    </location>
</feature>
<keyword evidence="1" id="KW-1133">Transmembrane helix</keyword>
<dbReference type="Proteomes" id="UP001058461">
    <property type="component" value="Chromosome"/>
</dbReference>
<evidence type="ECO:0008006" key="4">
    <source>
        <dbReference type="Google" id="ProtNLM"/>
    </source>
</evidence>
<organism evidence="2 3">
    <name type="scientific">Marinobacterium rhizophilum</name>
    <dbReference type="NCBI Taxonomy" id="420402"/>
    <lineage>
        <taxon>Bacteria</taxon>
        <taxon>Pseudomonadati</taxon>
        <taxon>Pseudomonadota</taxon>
        <taxon>Gammaproteobacteria</taxon>
        <taxon>Oceanospirillales</taxon>
        <taxon>Oceanospirillaceae</taxon>
        <taxon>Marinobacterium</taxon>
    </lineage>
</organism>
<evidence type="ECO:0000256" key="1">
    <source>
        <dbReference type="SAM" id="Phobius"/>
    </source>
</evidence>
<dbReference type="EMBL" id="CP073347">
    <property type="protein sequence ID" value="UTW10628.1"/>
    <property type="molecule type" value="Genomic_DNA"/>
</dbReference>
<gene>
    <name evidence="2" type="ORF">KDW95_15175</name>
</gene>
<keyword evidence="1" id="KW-0472">Membrane</keyword>
<dbReference type="RefSeq" id="WP_255852677.1">
    <property type="nucleotide sequence ID" value="NZ_CP073347.1"/>
</dbReference>
<proteinExistence type="predicted"/>
<keyword evidence="1" id="KW-0812">Transmembrane</keyword>
<keyword evidence="3" id="KW-1185">Reference proteome</keyword>
<name>A0ABY5HEH4_9GAMM</name>
<feature type="transmembrane region" description="Helical" evidence="1">
    <location>
        <begin position="7"/>
        <end position="24"/>
    </location>
</feature>
<feature type="transmembrane region" description="Helical" evidence="1">
    <location>
        <begin position="63"/>
        <end position="81"/>
    </location>
</feature>
<reference evidence="2" key="1">
    <citation type="submission" date="2021-04" db="EMBL/GenBank/DDBJ databases">
        <title>Oceanospirillales bacteria with DddD are important DMSP degraders in coastal seawater.</title>
        <authorList>
            <person name="Liu J."/>
        </authorList>
    </citation>
    <scope>NUCLEOTIDE SEQUENCE</scope>
    <source>
        <strain evidence="2">D13-1</strain>
    </source>
</reference>
<sequence>MAQFYNLRMFIFLCCCACLLYGIFRPAGPPDLFDQSDKVKHLLAFASLSFTGRLAFPRSNIMLFWGLMLPLAVVLEWIQHWVQPSRVLSHLDAIANVTGAVIGGMFWGLLYKRARWIKSW</sequence>
<evidence type="ECO:0000313" key="2">
    <source>
        <dbReference type="EMBL" id="UTW10628.1"/>
    </source>
</evidence>
<feature type="transmembrane region" description="Helical" evidence="1">
    <location>
        <begin position="39"/>
        <end position="56"/>
    </location>
</feature>
<accession>A0ABY5HEH4</accession>